<dbReference type="InterPro" id="IPR050452">
    <property type="entry name" value="Metacaspase"/>
</dbReference>
<evidence type="ECO:0000313" key="4">
    <source>
        <dbReference type="Proteomes" id="UP000315901"/>
    </source>
</evidence>
<dbReference type="Pfam" id="PF19955">
    <property type="entry name" value="EAD1"/>
    <property type="match status" value="1"/>
</dbReference>
<dbReference type="SUPFAM" id="SSF52129">
    <property type="entry name" value="Caspase-like"/>
    <property type="match status" value="1"/>
</dbReference>
<dbReference type="Gene3D" id="3.40.50.1460">
    <property type="match status" value="1"/>
</dbReference>
<comment type="caution">
    <text evidence="3">The sequence shown here is derived from an EMBL/GenBank/DDBJ whole genome shotgun (WGS) entry which is preliminary data.</text>
</comment>
<dbReference type="EMBL" id="VFRR01000070">
    <property type="protein sequence ID" value="TPE45116.1"/>
    <property type="molecule type" value="Genomic_DNA"/>
</dbReference>
<dbReference type="GO" id="GO:0004197">
    <property type="term" value="F:cysteine-type endopeptidase activity"/>
    <property type="evidence" value="ECO:0007669"/>
    <property type="project" value="InterPro"/>
</dbReference>
<feature type="domain" description="Effector-associated" evidence="2">
    <location>
        <begin position="286"/>
        <end position="367"/>
    </location>
</feature>
<dbReference type="Proteomes" id="UP000315901">
    <property type="component" value="Unassembled WGS sequence"/>
</dbReference>
<protein>
    <submittedName>
        <fullName evidence="3">Caspase family protein</fullName>
    </submittedName>
</protein>
<dbReference type="GO" id="GO:0006508">
    <property type="term" value="P:proteolysis"/>
    <property type="evidence" value="ECO:0007669"/>
    <property type="project" value="InterPro"/>
</dbReference>
<evidence type="ECO:0000313" key="3">
    <source>
        <dbReference type="EMBL" id="TPE45116.1"/>
    </source>
</evidence>
<dbReference type="PANTHER" id="PTHR48104">
    <property type="entry name" value="METACASPASE-4"/>
    <property type="match status" value="1"/>
</dbReference>
<reference evidence="3 4" key="1">
    <citation type="submission" date="2019-06" db="EMBL/GenBank/DDBJ databases">
        <title>A novel bacterium of genus Marinomonas, isolated from coastal sand.</title>
        <authorList>
            <person name="Huang H."/>
            <person name="Mo K."/>
            <person name="Hu Y."/>
        </authorList>
    </citation>
    <scope>NUCLEOTIDE SEQUENCE [LARGE SCALE GENOMIC DNA]</scope>
    <source>
        <strain evidence="3 4">HB171799</strain>
    </source>
</reference>
<keyword evidence="4" id="KW-1185">Reference proteome</keyword>
<gene>
    <name evidence="3" type="ORF">FJM67_16560</name>
</gene>
<name>A0A501WHM3_9GAMM</name>
<dbReference type="OrthoDB" id="9784220at2"/>
<feature type="domain" description="Peptidase C14 caspase" evidence="1">
    <location>
        <begin position="9"/>
        <end position="258"/>
    </location>
</feature>
<dbReference type="InterPro" id="IPR045430">
    <property type="entry name" value="EAD1"/>
</dbReference>
<evidence type="ECO:0000259" key="1">
    <source>
        <dbReference type="Pfam" id="PF00656"/>
    </source>
</evidence>
<accession>A0A501WHM3</accession>
<dbReference type="Pfam" id="PF00656">
    <property type="entry name" value="Peptidase_C14"/>
    <property type="match status" value="1"/>
</dbReference>
<dbReference type="InterPro" id="IPR029030">
    <property type="entry name" value="Caspase-like_dom_sf"/>
</dbReference>
<dbReference type="GO" id="GO:0005737">
    <property type="term" value="C:cytoplasm"/>
    <property type="evidence" value="ECO:0007669"/>
    <property type="project" value="TreeGrafter"/>
</dbReference>
<dbReference type="RefSeq" id="WP_140591692.1">
    <property type="nucleotide sequence ID" value="NZ_VFRR01000070.1"/>
</dbReference>
<dbReference type="AlphaFoldDB" id="A0A501WHM3"/>
<sequence>MTSIGYPQGHALLIGVANYQNVSSLPDAVLNDANDVATTLVSPSYCGYSNNNVTVLLDADATRTSVLDGLAELAKRVNPDDSVCIFFSGHGGRFIGDQGNEDSVLATVDTDLNDIKNTSISSDELAHAFSQIKSKQLLVLIDACHAGGAAIGKALSDDKGNVLKSGFSQNTFEKLAAGTGRVLIASCREDEVSNVFTNARNSVFTTTLLSGLRGAADKDASGLIKVFDLFNYISNEVPKLIPDTQHPIFKADNLENNFAIALNQGGNKSLNTSTQRVPSVNPKIQPEWGELEKLLIELYPMGPEDEEIWSRAGGDLSRLQTRRSGQAAWHAAIRTLKQGGGGRNINFKSLVESAIEDFPNHPDLGKFEVL</sequence>
<dbReference type="PANTHER" id="PTHR48104:SF30">
    <property type="entry name" value="METACASPASE-1"/>
    <property type="match status" value="1"/>
</dbReference>
<organism evidence="3 4">
    <name type="scientific">Maribrevibacterium harenarium</name>
    <dbReference type="NCBI Taxonomy" id="2589817"/>
    <lineage>
        <taxon>Bacteria</taxon>
        <taxon>Pseudomonadati</taxon>
        <taxon>Pseudomonadota</taxon>
        <taxon>Gammaproteobacteria</taxon>
        <taxon>Oceanospirillales</taxon>
        <taxon>Oceanospirillaceae</taxon>
        <taxon>Maribrevibacterium</taxon>
    </lineage>
</organism>
<dbReference type="InterPro" id="IPR011600">
    <property type="entry name" value="Pept_C14_caspase"/>
</dbReference>
<evidence type="ECO:0000259" key="2">
    <source>
        <dbReference type="Pfam" id="PF19955"/>
    </source>
</evidence>
<proteinExistence type="predicted"/>